<proteinExistence type="predicted"/>
<dbReference type="RefSeq" id="WP_268752318.1">
    <property type="nucleotide sequence ID" value="NZ_JAPRFQ010000002.1"/>
</dbReference>
<evidence type="ECO:0000256" key="1">
    <source>
        <dbReference type="SAM" id="Phobius"/>
    </source>
</evidence>
<keyword evidence="1" id="KW-1133">Transmembrane helix</keyword>
<evidence type="ECO:0000313" key="3">
    <source>
        <dbReference type="Proteomes" id="UP001146670"/>
    </source>
</evidence>
<dbReference type="EMBL" id="JAPRFR010000002">
    <property type="protein sequence ID" value="MCZ0725987.1"/>
    <property type="molecule type" value="Genomic_DNA"/>
</dbReference>
<keyword evidence="1" id="KW-0812">Transmembrane</keyword>
<dbReference type="Pfam" id="PF10112">
    <property type="entry name" value="Halogen_Hydrol"/>
    <property type="match status" value="1"/>
</dbReference>
<keyword evidence="1" id="KW-0472">Membrane</keyword>
<reference evidence="2" key="1">
    <citation type="submission" date="2022-12" db="EMBL/GenBank/DDBJ databases">
        <title>Description and comparative metabolic analysis of Aerococcus sp. nov., isolated from the feces of a pig.</title>
        <authorList>
            <person name="Chang Y.-H."/>
        </authorList>
    </citation>
    <scope>NUCLEOTIDE SEQUENCE</scope>
    <source>
        <strain evidence="2">YH-aer222</strain>
    </source>
</reference>
<protein>
    <submittedName>
        <fullName evidence="2">5-bromo-4-chloroindolyl phosphate hydrolysis family protein</fullName>
    </submittedName>
</protein>
<organism evidence="2 3">
    <name type="scientific">Aerococcus kribbianus</name>
    <dbReference type="NCBI Taxonomy" id="2999064"/>
    <lineage>
        <taxon>Bacteria</taxon>
        <taxon>Bacillati</taxon>
        <taxon>Bacillota</taxon>
        <taxon>Bacilli</taxon>
        <taxon>Lactobacillales</taxon>
        <taxon>Aerococcaceae</taxon>
        <taxon>Aerococcus</taxon>
    </lineage>
</organism>
<accession>A0A9X3FNT0</accession>
<dbReference type="Proteomes" id="UP001146670">
    <property type="component" value="Unassembled WGS sequence"/>
</dbReference>
<evidence type="ECO:0000313" key="2">
    <source>
        <dbReference type="EMBL" id="MCZ0725987.1"/>
    </source>
</evidence>
<comment type="caution">
    <text evidence="2">The sequence shown here is derived from an EMBL/GenBank/DDBJ whole genome shotgun (WGS) entry which is preliminary data.</text>
</comment>
<keyword evidence="3" id="KW-1185">Reference proteome</keyword>
<feature type="transmembrane region" description="Helical" evidence="1">
    <location>
        <begin position="7"/>
        <end position="23"/>
    </location>
</feature>
<gene>
    <name evidence="2" type="ORF">OW157_05305</name>
</gene>
<dbReference type="InterPro" id="IPR018770">
    <property type="entry name" value="ChloroindolylP_hydrolase"/>
</dbReference>
<feature type="transmembrane region" description="Helical" evidence="1">
    <location>
        <begin position="29"/>
        <end position="47"/>
    </location>
</feature>
<name>A0A9X3FNT0_9LACT</name>
<sequence length="199" mass="23198">MMKQNPLIIGVGIIAGLAFLGAVHQESLIGMVLAISGFTLALFYYFYRQKDSLAQKPTLDNNKLTHYRSHGLSDHDINFFRQEMQKTTQSIHQIMTEVNQDRHLKMLFSRHNGIALLQNFCQALIQQPERLSDASTYIYKDLPDLRAELIHYHQIDSKTMSYYDCVIAKRQSKQRINQYLSDIAEAYNYFNRKESQNDQ</sequence>
<dbReference type="AlphaFoldDB" id="A0A9X3FNT0"/>